<protein>
    <recommendedName>
        <fullName evidence="2">CP12 domain-containing protein</fullName>
    </recommendedName>
</protein>
<reference evidence="4 5" key="1">
    <citation type="journal article" date="2011" name="Science">
        <title>The Selaginella genome identifies genetic changes associated with the evolution of vascular plants.</title>
        <authorList>
            <person name="Banks J.A."/>
            <person name="Nishiyama T."/>
            <person name="Hasebe M."/>
            <person name="Bowman J.L."/>
            <person name="Gribskov M."/>
            <person name="dePamphilis C."/>
            <person name="Albert V.A."/>
            <person name="Aono N."/>
            <person name="Aoyama T."/>
            <person name="Ambrose B.A."/>
            <person name="Ashton N.W."/>
            <person name="Axtell M.J."/>
            <person name="Barker E."/>
            <person name="Barker M.S."/>
            <person name="Bennetzen J.L."/>
            <person name="Bonawitz N.D."/>
            <person name="Chapple C."/>
            <person name="Cheng C."/>
            <person name="Correa L.G."/>
            <person name="Dacre M."/>
            <person name="DeBarry J."/>
            <person name="Dreyer I."/>
            <person name="Elias M."/>
            <person name="Engstrom E.M."/>
            <person name="Estelle M."/>
            <person name="Feng L."/>
            <person name="Finet C."/>
            <person name="Floyd S.K."/>
            <person name="Frommer W.B."/>
            <person name="Fujita T."/>
            <person name="Gramzow L."/>
            <person name="Gutensohn M."/>
            <person name="Harholt J."/>
            <person name="Hattori M."/>
            <person name="Heyl A."/>
            <person name="Hirai T."/>
            <person name="Hiwatashi Y."/>
            <person name="Ishikawa M."/>
            <person name="Iwata M."/>
            <person name="Karol K.G."/>
            <person name="Koehler B."/>
            <person name="Kolukisaoglu U."/>
            <person name="Kubo M."/>
            <person name="Kurata T."/>
            <person name="Lalonde S."/>
            <person name="Li K."/>
            <person name="Li Y."/>
            <person name="Litt A."/>
            <person name="Lyons E."/>
            <person name="Manning G."/>
            <person name="Maruyama T."/>
            <person name="Michael T.P."/>
            <person name="Mikami K."/>
            <person name="Miyazaki S."/>
            <person name="Morinaga S."/>
            <person name="Murata T."/>
            <person name="Mueller-Roeber B."/>
            <person name="Nelson D.R."/>
            <person name="Obara M."/>
            <person name="Oguri Y."/>
            <person name="Olmstead R.G."/>
            <person name="Onodera N."/>
            <person name="Petersen B.L."/>
            <person name="Pils B."/>
            <person name="Prigge M."/>
            <person name="Rensing S.A."/>
            <person name="Riano-Pachon D.M."/>
            <person name="Roberts A.W."/>
            <person name="Sato Y."/>
            <person name="Scheller H.V."/>
            <person name="Schulz B."/>
            <person name="Schulz C."/>
            <person name="Shakirov E.V."/>
            <person name="Shibagaki N."/>
            <person name="Shinohara N."/>
            <person name="Shippen D.E."/>
            <person name="Soerensen I."/>
            <person name="Sotooka R."/>
            <person name="Sugimoto N."/>
            <person name="Sugita M."/>
            <person name="Sumikawa N."/>
            <person name="Tanurdzic M."/>
            <person name="Theissen G."/>
            <person name="Ulvskov P."/>
            <person name="Wakazuki S."/>
            <person name="Weng J.K."/>
            <person name="Willats W.W."/>
            <person name="Wipf D."/>
            <person name="Wolf P.G."/>
            <person name="Yang L."/>
            <person name="Zimmer A.D."/>
            <person name="Zhu Q."/>
            <person name="Mitros T."/>
            <person name="Hellsten U."/>
            <person name="Loque D."/>
            <person name="Otillar R."/>
            <person name="Salamov A."/>
            <person name="Schmutz J."/>
            <person name="Shapiro H."/>
            <person name="Lindquist E."/>
            <person name="Lucas S."/>
            <person name="Rokhsar D."/>
            <person name="Grigoriev I.V."/>
        </authorList>
    </citation>
    <scope>NUCLEOTIDE SEQUENCE [LARGE SCALE GENOMIC DNA]</scope>
</reference>
<dbReference type="PANTHER" id="PTHR33921">
    <property type="entry name" value="CALVIN CYCLE PROTEIN CP12-2, CHLOROPLASTIC"/>
    <property type="match status" value="1"/>
</dbReference>
<dbReference type="FunCoup" id="D8RYU8">
    <property type="interactions" value="1557"/>
</dbReference>
<proteinExistence type="predicted"/>
<sequence>MATTIACASPLEGKVEESIKQAEEVCAENPASAECVVAWDEVEEVSAAASHQRDKDKGKDPLEAFCKDNPETDECRVYDN</sequence>
<dbReference type="Gramene" id="EFJ11795">
    <property type="protein sequence ID" value="EFJ11795"/>
    <property type="gene ID" value="SELMODRAFT_125533"/>
</dbReference>
<name>D8RYU8_SELML</name>
<feature type="disulfide bond" evidence="1">
    <location>
        <begin position="26"/>
        <end position="35"/>
    </location>
</feature>
<dbReference type="InterPro" id="IPR003823">
    <property type="entry name" value="CP12_dom"/>
</dbReference>
<feature type="domain" description="CP12" evidence="2">
    <location>
        <begin position="11"/>
        <end position="80"/>
    </location>
</feature>
<accession>D8RYU8</accession>
<dbReference type="Pfam" id="PF02672">
    <property type="entry name" value="CP12"/>
    <property type="match status" value="1"/>
</dbReference>
<evidence type="ECO:0000313" key="5">
    <source>
        <dbReference type="Proteomes" id="UP000001514"/>
    </source>
</evidence>
<dbReference type="eggNOG" id="ENOG502S5GB">
    <property type="taxonomic scope" value="Eukaryota"/>
</dbReference>
<organism evidence="5">
    <name type="scientific">Selaginella moellendorffii</name>
    <name type="common">Spikemoss</name>
    <dbReference type="NCBI Taxonomy" id="88036"/>
    <lineage>
        <taxon>Eukaryota</taxon>
        <taxon>Viridiplantae</taxon>
        <taxon>Streptophyta</taxon>
        <taxon>Embryophyta</taxon>
        <taxon>Tracheophyta</taxon>
        <taxon>Lycopodiopsida</taxon>
        <taxon>Selaginellales</taxon>
        <taxon>Selaginellaceae</taxon>
        <taxon>Selaginella</taxon>
    </lineage>
</organism>
<evidence type="ECO:0000259" key="2">
    <source>
        <dbReference type="SMART" id="SM01093"/>
    </source>
</evidence>
<dbReference type="Gramene" id="EFJ22637">
    <property type="protein sequence ID" value="EFJ22637"/>
    <property type="gene ID" value="SELMODRAFT_105078"/>
</dbReference>
<dbReference type="InterPro" id="IPR039314">
    <property type="entry name" value="CP12-like"/>
</dbReference>
<dbReference type="OMA" id="DAAECRI"/>
<dbReference type="EMBL" id="GL377644">
    <property type="protein sequence ID" value="EFJ11795.1"/>
    <property type="molecule type" value="Genomic_DNA"/>
</dbReference>
<evidence type="ECO:0000313" key="4">
    <source>
        <dbReference type="EMBL" id="EFJ22637.1"/>
    </source>
</evidence>
<dbReference type="Proteomes" id="UP000001514">
    <property type="component" value="Unassembled WGS sequence"/>
</dbReference>
<dbReference type="STRING" id="88036.D8RYU8"/>
<dbReference type="InParanoid" id="D8RYU8"/>
<dbReference type="KEGG" id="smo:SELMODRAFT_105078"/>
<keyword evidence="5" id="KW-1185">Reference proteome</keyword>
<dbReference type="AlphaFoldDB" id="D8RYU8"/>
<keyword evidence="1" id="KW-1015">Disulfide bond</keyword>
<gene>
    <name evidence="4" type="ORF">SELMODRAFT_105078</name>
    <name evidence="3" type="ORF">SELMODRAFT_125533</name>
</gene>
<dbReference type="KEGG" id="smo:SELMODRAFT_125533"/>
<dbReference type="SMART" id="SM01093">
    <property type="entry name" value="CP12"/>
    <property type="match status" value="1"/>
</dbReference>
<evidence type="ECO:0000313" key="3">
    <source>
        <dbReference type="EMBL" id="EFJ11795.1"/>
    </source>
</evidence>
<dbReference type="PANTHER" id="PTHR33921:SF15">
    <property type="entry name" value="CALVIN CYCLE PROTEIN CP12-2, CHLOROPLASTIC"/>
    <property type="match status" value="1"/>
</dbReference>
<feature type="disulfide bond" evidence="1">
    <location>
        <begin position="66"/>
        <end position="75"/>
    </location>
</feature>
<dbReference type="HOGENOM" id="CLU_137076_2_1_1"/>
<dbReference type="OrthoDB" id="4362at2759"/>
<evidence type="ECO:0000256" key="1">
    <source>
        <dbReference type="PIRSR" id="PIRSR639314-50"/>
    </source>
</evidence>
<dbReference type="EMBL" id="GL377595">
    <property type="protein sequence ID" value="EFJ22637.1"/>
    <property type="molecule type" value="Genomic_DNA"/>
</dbReference>